<protein>
    <submittedName>
        <fullName evidence="1">ABC transporter ATP-binding protein</fullName>
    </submittedName>
</protein>
<gene>
    <name evidence="1" type="ORF">CW682_09275</name>
</gene>
<dbReference type="EMBL" id="PIWU01000013">
    <property type="protein sequence ID" value="PKE55990.1"/>
    <property type="molecule type" value="Genomic_DNA"/>
</dbReference>
<keyword evidence="2" id="KW-1185">Reference proteome</keyword>
<organism evidence="1 2">
    <name type="scientific">Macrococcoides caseolyticum</name>
    <dbReference type="NCBI Taxonomy" id="69966"/>
    <lineage>
        <taxon>Bacteria</taxon>
        <taxon>Bacillati</taxon>
        <taxon>Bacillota</taxon>
        <taxon>Bacilli</taxon>
        <taxon>Bacillales</taxon>
        <taxon>Staphylococcaceae</taxon>
        <taxon>Macrococcoides</taxon>
    </lineage>
</organism>
<evidence type="ECO:0000313" key="2">
    <source>
        <dbReference type="Proteomes" id="UP000233606"/>
    </source>
</evidence>
<accession>A0ACC9MRC9</accession>
<comment type="caution">
    <text evidence="1">The sequence shown here is derived from an EMBL/GenBank/DDBJ whole genome shotgun (WGS) entry which is preliminary data.</text>
</comment>
<keyword evidence="1" id="KW-0547">Nucleotide-binding</keyword>
<name>A0ACC9MRC9_9STAP</name>
<proteinExistence type="predicted"/>
<reference evidence="1" key="1">
    <citation type="submission" date="2017-12" db="EMBL/GenBank/DDBJ databases">
        <title>Genomics of Macrococcus caseolyticus.</title>
        <authorList>
            <person name="MacFadyen A.C."/>
            <person name="Paterson G.K."/>
        </authorList>
    </citation>
    <scope>NUCLEOTIDE SEQUENCE</scope>
    <source>
        <strain evidence="1">5459_5_49</strain>
    </source>
</reference>
<evidence type="ECO:0000313" key="1">
    <source>
        <dbReference type="EMBL" id="PKE55990.1"/>
    </source>
</evidence>
<keyword evidence="1" id="KW-0067">ATP-binding</keyword>
<sequence length="323" mass="37465">MYLNIMTLVIFIYDKCELQKCVINYLIYIEVIIMIQIKNLSYHVKSNEILKNISFEINRGDVIALVGPNGAGKSTLIDCLVGNKILFNGEIIGREILNDKDQSSILYQKTYFSDYTKVRHIIKLYQSLYDSHLSLNDIFEITQFEESILHIEANKLSGGQKRILDVALVLMGNPDFIIFDEPTAGMDTNTRKRFYQIIKKLKNEGKTIFFTSHYIEEVETLADRVILLHQGAIIRDSTPHDIRLETSFKQVEIPVQDFDFISSHNLNIHQKNKDYVTFNTCEIDVIVKQLLENKVSFKNIQITNESLLERVFKVMEDDHSEEI</sequence>
<dbReference type="Proteomes" id="UP000233606">
    <property type="component" value="Unassembled WGS sequence"/>
</dbReference>